<proteinExistence type="predicted"/>
<protein>
    <submittedName>
        <fullName evidence="1">Uncharacterized protein</fullName>
    </submittedName>
</protein>
<comment type="caution">
    <text evidence="1">The sequence shown here is derived from an EMBL/GenBank/DDBJ whole genome shotgun (WGS) entry which is preliminary data.</text>
</comment>
<dbReference type="EMBL" id="JASBWV010000012">
    <property type="protein sequence ID" value="KAJ9123579.1"/>
    <property type="molecule type" value="Genomic_DNA"/>
</dbReference>
<reference evidence="1" key="1">
    <citation type="submission" date="2023-04" db="EMBL/GenBank/DDBJ databases">
        <title>Draft Genome sequencing of Naganishia species isolated from polar environments using Oxford Nanopore Technology.</title>
        <authorList>
            <person name="Leo P."/>
            <person name="Venkateswaran K."/>
        </authorList>
    </citation>
    <scope>NUCLEOTIDE SEQUENCE</scope>
    <source>
        <strain evidence="1">DBVPG 5303</strain>
    </source>
</reference>
<sequence length="169" mass="18775">MSVSKSGLDKSLRKNGAGPHNWGSLEEQTHPYIHHNLDNAKLPPQNQNFKGEEEDIDLGNDDDEQGDQLATSPSAAAAINVDDGAEQAEKNVPNGGMQRRMSNMTDEEREKAKAWRHGAMNRDSSKHLLTLIQDGPSNSDQGFQSSRLGLYRSNLRRIQSVPSERQHYA</sequence>
<dbReference type="Proteomes" id="UP001234202">
    <property type="component" value="Unassembled WGS sequence"/>
</dbReference>
<accession>A0ACC2XHT5</accession>
<organism evidence="1 2">
    <name type="scientific">Naganishia onofrii</name>
    <dbReference type="NCBI Taxonomy" id="1851511"/>
    <lineage>
        <taxon>Eukaryota</taxon>
        <taxon>Fungi</taxon>
        <taxon>Dikarya</taxon>
        <taxon>Basidiomycota</taxon>
        <taxon>Agaricomycotina</taxon>
        <taxon>Tremellomycetes</taxon>
        <taxon>Filobasidiales</taxon>
        <taxon>Filobasidiaceae</taxon>
        <taxon>Naganishia</taxon>
    </lineage>
</organism>
<name>A0ACC2XHT5_9TREE</name>
<evidence type="ECO:0000313" key="2">
    <source>
        <dbReference type="Proteomes" id="UP001234202"/>
    </source>
</evidence>
<evidence type="ECO:0000313" key="1">
    <source>
        <dbReference type="EMBL" id="KAJ9123579.1"/>
    </source>
</evidence>
<keyword evidence="2" id="KW-1185">Reference proteome</keyword>
<gene>
    <name evidence="1" type="ORF">QFC24_003795</name>
</gene>